<dbReference type="Gene3D" id="1.10.8.430">
    <property type="entry name" value="Helical domain of apoptotic protease-activating factors"/>
    <property type="match status" value="1"/>
</dbReference>
<keyword evidence="2" id="KW-0547">Nucleotide-binding</keyword>
<organism evidence="8 9">
    <name type="scientific">Dipteronia sinensis</name>
    <dbReference type="NCBI Taxonomy" id="43782"/>
    <lineage>
        <taxon>Eukaryota</taxon>
        <taxon>Viridiplantae</taxon>
        <taxon>Streptophyta</taxon>
        <taxon>Embryophyta</taxon>
        <taxon>Tracheophyta</taxon>
        <taxon>Spermatophyta</taxon>
        <taxon>Magnoliopsida</taxon>
        <taxon>eudicotyledons</taxon>
        <taxon>Gunneridae</taxon>
        <taxon>Pentapetalae</taxon>
        <taxon>rosids</taxon>
        <taxon>malvids</taxon>
        <taxon>Sapindales</taxon>
        <taxon>Sapindaceae</taxon>
        <taxon>Hippocastanoideae</taxon>
        <taxon>Acereae</taxon>
        <taxon>Dipteronia</taxon>
    </lineage>
</organism>
<evidence type="ECO:0000313" key="8">
    <source>
        <dbReference type="EMBL" id="KAK3218785.1"/>
    </source>
</evidence>
<keyword evidence="9" id="KW-1185">Reference proteome</keyword>
<dbReference type="Gene3D" id="3.40.50.300">
    <property type="entry name" value="P-loop containing nucleotide triphosphate hydrolases"/>
    <property type="match status" value="1"/>
</dbReference>
<dbReference type="AlphaFoldDB" id="A0AAE0E9R5"/>
<dbReference type="Proteomes" id="UP001281410">
    <property type="component" value="Unassembled WGS sequence"/>
</dbReference>
<protein>
    <recommendedName>
        <fullName evidence="10">Disease resistance RPP13-like protein 1</fullName>
    </recommendedName>
</protein>
<dbReference type="InterPro" id="IPR042197">
    <property type="entry name" value="Apaf_helical"/>
</dbReference>
<evidence type="ECO:0000256" key="3">
    <source>
        <dbReference type="ARBA" id="ARBA00022821"/>
    </source>
</evidence>
<dbReference type="GO" id="GO:0005524">
    <property type="term" value="F:ATP binding"/>
    <property type="evidence" value="ECO:0007669"/>
    <property type="project" value="UniProtKB-KW"/>
</dbReference>
<evidence type="ECO:0000256" key="4">
    <source>
        <dbReference type="ARBA" id="ARBA00022840"/>
    </source>
</evidence>
<name>A0AAE0E9R5_9ROSI</name>
<gene>
    <name evidence="8" type="ORF">Dsin_012755</name>
</gene>
<dbReference type="InterPro" id="IPR041118">
    <property type="entry name" value="Rx_N"/>
</dbReference>
<feature type="domain" description="NB-ARC" evidence="6">
    <location>
        <begin position="183"/>
        <end position="350"/>
    </location>
</feature>
<evidence type="ECO:0000256" key="2">
    <source>
        <dbReference type="ARBA" id="ARBA00022741"/>
    </source>
</evidence>
<keyword evidence="5" id="KW-0175">Coiled coil</keyword>
<dbReference type="SUPFAM" id="SSF52540">
    <property type="entry name" value="P-loop containing nucleoside triphosphate hydrolases"/>
    <property type="match status" value="1"/>
</dbReference>
<sequence>MPLEELLLSALLQVLFDRLTSRELLQFALQEGLSSNLKNLENKLKMIEAVLFEAEEKQLTDRAVKLWLDNLRDLASDAKDVLDEIATKASQRKLMKERHRNTIKVWNLIFSFFISWSPSAVKFNFRMRSKIKGINSSLEELCKQRINLGLQLVAGKSSANALPQRPPSTSVPSEAVVYGRDGDKAKILEMLLRDEPSDANFRVIPIVGMEGIGKTTLAQEVYNDKAMEDFNPKAWVCVSSNLDVLRISKAILESITLSSCDFSELNLVQIKLKEAMTGKRFLIVLDDVWRKDYSLWETLKLPFTAGAKGSRIMVTTRLAEADFWLHKTQQKLLSDDDCWSIFVRHAYESKDIATYHNIELIRQKVVQLCKGLPWAAKTVGSFLHSKQREEEWLDILNTKVWELSDEKEAFKLNYLKNGR</sequence>
<comment type="caution">
    <text evidence="8">The sequence shown here is derived from an EMBL/GenBank/DDBJ whole genome shotgun (WGS) entry which is preliminary data.</text>
</comment>
<evidence type="ECO:0000256" key="1">
    <source>
        <dbReference type="ARBA" id="ARBA00022737"/>
    </source>
</evidence>
<dbReference type="PANTHER" id="PTHR36766">
    <property type="entry name" value="PLANT BROAD-SPECTRUM MILDEW RESISTANCE PROTEIN RPW8"/>
    <property type="match status" value="1"/>
</dbReference>
<dbReference type="InterPro" id="IPR027417">
    <property type="entry name" value="P-loop_NTPase"/>
</dbReference>
<accession>A0AAE0E9R5</accession>
<feature type="coiled-coil region" evidence="5">
    <location>
        <begin position="30"/>
        <end position="88"/>
    </location>
</feature>
<dbReference type="Pfam" id="PF00931">
    <property type="entry name" value="NB-ARC"/>
    <property type="match status" value="1"/>
</dbReference>
<dbReference type="GO" id="GO:0043531">
    <property type="term" value="F:ADP binding"/>
    <property type="evidence" value="ECO:0007669"/>
    <property type="project" value="InterPro"/>
</dbReference>
<evidence type="ECO:0000313" key="9">
    <source>
        <dbReference type="Proteomes" id="UP001281410"/>
    </source>
</evidence>
<dbReference type="Gene3D" id="1.20.5.4130">
    <property type="match status" value="1"/>
</dbReference>
<dbReference type="GO" id="GO:0006952">
    <property type="term" value="P:defense response"/>
    <property type="evidence" value="ECO:0007669"/>
    <property type="project" value="UniProtKB-KW"/>
</dbReference>
<dbReference type="EMBL" id="JANJYJ010000004">
    <property type="protein sequence ID" value="KAK3218785.1"/>
    <property type="molecule type" value="Genomic_DNA"/>
</dbReference>
<evidence type="ECO:0008006" key="10">
    <source>
        <dbReference type="Google" id="ProtNLM"/>
    </source>
</evidence>
<keyword evidence="3" id="KW-0611">Plant defense</keyword>
<evidence type="ECO:0000259" key="6">
    <source>
        <dbReference type="Pfam" id="PF00931"/>
    </source>
</evidence>
<reference evidence="8" key="1">
    <citation type="journal article" date="2023" name="Plant J.">
        <title>Genome sequences and population genomics provide insights into the demographic history, inbreeding, and mutation load of two 'living fossil' tree species of Dipteronia.</title>
        <authorList>
            <person name="Feng Y."/>
            <person name="Comes H.P."/>
            <person name="Chen J."/>
            <person name="Zhu S."/>
            <person name="Lu R."/>
            <person name="Zhang X."/>
            <person name="Li P."/>
            <person name="Qiu J."/>
            <person name="Olsen K.M."/>
            <person name="Qiu Y."/>
        </authorList>
    </citation>
    <scope>NUCLEOTIDE SEQUENCE</scope>
    <source>
        <strain evidence="8">NBL</strain>
    </source>
</reference>
<dbReference type="PRINTS" id="PR00364">
    <property type="entry name" value="DISEASERSIST"/>
</dbReference>
<dbReference type="InterPro" id="IPR002182">
    <property type="entry name" value="NB-ARC"/>
</dbReference>
<evidence type="ECO:0000259" key="7">
    <source>
        <dbReference type="Pfam" id="PF18052"/>
    </source>
</evidence>
<dbReference type="FunFam" id="3.40.50.300:FF:001091">
    <property type="entry name" value="Probable disease resistance protein At1g61300"/>
    <property type="match status" value="1"/>
</dbReference>
<keyword evidence="4" id="KW-0067">ATP-binding</keyword>
<keyword evidence="1" id="KW-0677">Repeat</keyword>
<proteinExistence type="predicted"/>
<evidence type="ECO:0000256" key="5">
    <source>
        <dbReference type="SAM" id="Coils"/>
    </source>
</evidence>
<dbReference type="PANTHER" id="PTHR36766:SF51">
    <property type="entry name" value="DISEASE RESISTANCE RPP13-LIKE PROTEIN 1"/>
    <property type="match status" value="1"/>
</dbReference>
<feature type="domain" description="Disease resistance N-terminal" evidence="7">
    <location>
        <begin position="8"/>
        <end position="98"/>
    </location>
</feature>
<dbReference type="Pfam" id="PF18052">
    <property type="entry name" value="Rx_N"/>
    <property type="match status" value="1"/>
</dbReference>